<dbReference type="SUPFAM" id="SSF51445">
    <property type="entry name" value="(Trans)glycosidases"/>
    <property type="match status" value="1"/>
</dbReference>
<feature type="chain" id="PRO_5009603867" evidence="2">
    <location>
        <begin position="24"/>
        <end position="662"/>
    </location>
</feature>
<keyword evidence="2" id="KW-0732">Signal</keyword>
<dbReference type="InterPro" id="IPR017853">
    <property type="entry name" value="GH"/>
</dbReference>
<sequence>MKNISTRLIAILIISLISYTSFAQDGDVCTLNFGDNILTNGGFELDEVEWNIPPKYASLSSSEVYKGNRSIYYYNPNRNTYAPFITQKFEVEPGQTYSFGGWVKAENLDAKDAEQDYYGAMLFLQTFDENEKFVTGSYIITKDIGGFNWKKYSAIYTVPSNAKKMVLGLGLRKGVTGKVWFDEVELRLEKRPVIESFLTYPNYRGLLPDGANVSFSSFVRINNPVETIYKAAYTLSTLQGKVLYNKTYKLTSLTGEHKLQFTYPKHLKIGKYVLHMNYYNDSNEIILNQTHNIEVVEKMPSVYIDKEGYTIKNNEKIFPLGFYIKGGNEEDMKRIKEAGYNTILSYDYGYSLNAAEYLDTAYKHGLNVIYSLKDMYEGKTQYIKEPNSAASKFINDLKNKPALLAWYTVDELKPEWLPKINVLYDIIKQDDQNHPAFQVHDYDGFSLLEKYYYSTDIIATDPYPVGRANLLLTSIRTEASEKAMHNSRGVWSVLQTMDWAVYYSDRESHFPSLDEIRNQVFQALIAGAKGILFYSYYDLFYESYPRDKKNLGLFHRRWDEVKKLPNEILPLTEVILNGKRYNQLDYIENDSIKICGFEYNDDLILLFANPYYSENEIEITLPKGYTIHDRIQGQINASVVNNKVIFRLPSIGSGMFILRKQL</sequence>
<dbReference type="GO" id="GO:0016798">
    <property type="term" value="F:hydrolase activity, acting on glycosyl bonds"/>
    <property type="evidence" value="ECO:0007669"/>
    <property type="project" value="InterPro"/>
</dbReference>
<proteinExistence type="predicted"/>
<keyword evidence="1" id="KW-0378">Hydrolase</keyword>
<evidence type="ECO:0000256" key="2">
    <source>
        <dbReference type="SAM" id="SignalP"/>
    </source>
</evidence>
<evidence type="ECO:0000259" key="3">
    <source>
        <dbReference type="Pfam" id="PF02018"/>
    </source>
</evidence>
<evidence type="ECO:0000313" key="4">
    <source>
        <dbReference type="EMBL" id="SCM57296.1"/>
    </source>
</evidence>
<dbReference type="KEGG" id="pmuc:ING2E5A_1272"/>
<dbReference type="InterPro" id="IPR008979">
    <property type="entry name" value="Galactose-bd-like_sf"/>
</dbReference>
<dbReference type="EMBL" id="LT608328">
    <property type="protein sequence ID" value="SCM57296.1"/>
    <property type="molecule type" value="Genomic_DNA"/>
</dbReference>
<dbReference type="STRING" id="1642646.ING2E5A_1272"/>
<evidence type="ECO:0000256" key="1">
    <source>
        <dbReference type="ARBA" id="ARBA00022801"/>
    </source>
</evidence>
<reference evidence="4 5" key="1">
    <citation type="submission" date="2016-08" db="EMBL/GenBank/DDBJ databases">
        <authorList>
            <person name="Seilhamer J.J."/>
        </authorList>
    </citation>
    <scope>NUCLEOTIDE SEQUENCE [LARGE SCALE GENOMIC DNA]</scope>
    <source>
        <strain evidence="4">ING2-E5A</strain>
    </source>
</reference>
<accession>A0A1G4G6C5</accession>
<keyword evidence="5" id="KW-1185">Reference proteome</keyword>
<dbReference type="Pfam" id="PF02018">
    <property type="entry name" value="CBM_4_9"/>
    <property type="match status" value="1"/>
</dbReference>
<dbReference type="RefSeq" id="WP_071136642.1">
    <property type="nucleotide sequence ID" value="NZ_LT608328.1"/>
</dbReference>
<dbReference type="SUPFAM" id="SSF49785">
    <property type="entry name" value="Galactose-binding domain-like"/>
    <property type="match status" value="1"/>
</dbReference>
<feature type="domain" description="CBM-cenC" evidence="3">
    <location>
        <begin position="36"/>
        <end position="167"/>
    </location>
</feature>
<evidence type="ECO:0000313" key="5">
    <source>
        <dbReference type="Proteomes" id="UP000178485"/>
    </source>
</evidence>
<organism evidence="4 5">
    <name type="scientific">Petrimonas mucosa</name>
    <dbReference type="NCBI Taxonomy" id="1642646"/>
    <lineage>
        <taxon>Bacteria</taxon>
        <taxon>Pseudomonadati</taxon>
        <taxon>Bacteroidota</taxon>
        <taxon>Bacteroidia</taxon>
        <taxon>Bacteroidales</taxon>
        <taxon>Dysgonomonadaceae</taxon>
        <taxon>Petrimonas</taxon>
    </lineage>
</organism>
<feature type="signal peptide" evidence="2">
    <location>
        <begin position="1"/>
        <end position="23"/>
    </location>
</feature>
<dbReference type="Gene3D" id="3.20.20.80">
    <property type="entry name" value="Glycosidases"/>
    <property type="match status" value="1"/>
</dbReference>
<name>A0A1G4G6C5_9BACT</name>
<dbReference type="InterPro" id="IPR003305">
    <property type="entry name" value="CenC_carb-bd"/>
</dbReference>
<dbReference type="Gene3D" id="2.60.120.260">
    <property type="entry name" value="Galactose-binding domain-like"/>
    <property type="match status" value="1"/>
</dbReference>
<protein>
    <submittedName>
        <fullName evidence="4">Carbohydrate-binding protein</fullName>
    </submittedName>
</protein>
<dbReference type="Proteomes" id="UP000178485">
    <property type="component" value="Chromosome i"/>
</dbReference>
<gene>
    <name evidence="4" type="ORF">ING2E5A_1272</name>
</gene>
<dbReference type="AlphaFoldDB" id="A0A1G4G6C5"/>